<feature type="compositionally biased region" description="Pro residues" evidence="5">
    <location>
        <begin position="570"/>
        <end position="579"/>
    </location>
</feature>
<keyword evidence="4" id="KW-0572">Peptidoglycan-anchor</keyword>
<feature type="domain" description="Gram-positive cocci surface proteins LPxTG" evidence="7">
    <location>
        <begin position="617"/>
        <end position="648"/>
    </location>
</feature>
<organism evidence="8 9">
    <name type="scientific">Streptococcus ruminantium</name>
    <dbReference type="NCBI Taxonomy" id="1917441"/>
    <lineage>
        <taxon>Bacteria</taxon>
        <taxon>Bacillati</taxon>
        <taxon>Bacillota</taxon>
        <taxon>Bacilli</taxon>
        <taxon>Lactobacillales</taxon>
        <taxon>Streptococcaceae</taxon>
        <taxon>Streptococcus</taxon>
    </lineage>
</organism>
<evidence type="ECO:0000313" key="8">
    <source>
        <dbReference type="EMBL" id="BBA91859.1"/>
    </source>
</evidence>
<keyword evidence="6" id="KW-1133">Transmembrane helix</keyword>
<dbReference type="RefSeq" id="WP_120171247.1">
    <property type="nucleotide sequence ID" value="NZ_AP018400.1"/>
</dbReference>
<dbReference type="NCBIfam" id="TIGR01167">
    <property type="entry name" value="LPXTG_anchor"/>
    <property type="match status" value="1"/>
</dbReference>
<dbReference type="PANTHER" id="PTHR45725:SF1">
    <property type="entry name" value="DISHEVELLED ASSOCIATED ACTIVATOR OF MORPHOGENESIS, ISOFORM D"/>
    <property type="match status" value="1"/>
</dbReference>
<keyword evidence="1" id="KW-0134">Cell wall</keyword>
<dbReference type="KEGG" id="srq:SR187_1140"/>
<evidence type="ECO:0000256" key="4">
    <source>
        <dbReference type="ARBA" id="ARBA00023088"/>
    </source>
</evidence>
<gene>
    <name evidence="8" type="ORF">SR187_1140</name>
</gene>
<feature type="compositionally biased region" description="Pro residues" evidence="5">
    <location>
        <begin position="492"/>
        <end position="506"/>
    </location>
</feature>
<keyword evidence="2" id="KW-0964">Secreted</keyword>
<dbReference type="GeneID" id="52228807"/>
<sequence>MKYKKHRRYSIRKLHVGAGSVIIGTILLAGTPMQSVQAQEQGMPTTSSLSEQNGSGHPSDSSGKGGDAEANSSASSKDNQSPSAGTSALPAGALDTSASTSERTPSSGLGLGHQSSASSTSLLSEASNISLTNGQAGKQNSLPSSKQSTTVSMAYREDVKEVDGSVDYELSYDRDAENKATIVKWAVTINKKDESWTNPRFVFAFPKGVEVQEDIESTSDVFKDFKFSDFKRGGNGEDQSYWKSERSTDLNDYNAEWYRHVYWSGAENHKLTSDKFETLLNITIASGIINVIKGEGTFTFKIKVPDNSDVNPFNMPLLAGINQFSWSHWYRFKGEVPKEGVQKPQFPDKGTNGLGDGTAKILPGPRPEPSVPKVPEVPKKPAPTPPEQPRVTPPAPSQPKGEMIPMPTPPMKPEGRPEENRPKGEEPRVELPPAEKPRGEMKPAPVPPMKPDSSPSLPEAPKRDIPQNEQPQMEVPQPEVTPKPQDEIIPIPELPMKPDPTPPAPDKAPALPRKPEQPKGEIMPSPVLPLKPDSSAPESPKMDKPKAEKPKLGQQPEVTPKQQDEIKPLPVEPIKPSPVPSVSAQPKVEAPKVEQPRAEQPQATQSSPQAKAGAKELPNTGDGLSILPWLGSGLLGMLGVVYMRKRKK</sequence>
<dbReference type="EMBL" id="AP018400">
    <property type="protein sequence ID" value="BBA91859.1"/>
    <property type="molecule type" value="Genomic_DNA"/>
</dbReference>
<proteinExistence type="predicted"/>
<dbReference type="OrthoDB" id="1089471at2"/>
<dbReference type="NCBIfam" id="TIGR01168">
    <property type="entry name" value="YSIRK_signal"/>
    <property type="match status" value="1"/>
</dbReference>
<dbReference type="Pfam" id="PF04650">
    <property type="entry name" value="YSIRK_signal"/>
    <property type="match status" value="1"/>
</dbReference>
<evidence type="ECO:0000313" key="9">
    <source>
        <dbReference type="Proteomes" id="UP000269331"/>
    </source>
</evidence>
<evidence type="ECO:0000259" key="7">
    <source>
        <dbReference type="PROSITE" id="PS50847"/>
    </source>
</evidence>
<feature type="region of interest" description="Disordered" evidence="5">
    <location>
        <begin position="35"/>
        <end position="123"/>
    </location>
</feature>
<reference evidence="8 9" key="1">
    <citation type="journal article" date="2018" name="Genome Biol. Evol.">
        <title>Complete Genome Sequence of Streptococcus ruminantium sp. nov. GUT-187T (=DSM 104980T =JCM 31869T), the Type Strain of S. ruminantium, and Comparison with Genome Sequences of Streptococcus suis Strains.</title>
        <authorList>
            <person name="Tohya M."/>
            <person name="Sekizaki T."/>
            <person name="Miyoshi-Akiyama T."/>
        </authorList>
    </citation>
    <scope>NUCLEOTIDE SEQUENCE [LARGE SCALE GENOMIC DNA]</scope>
    <source>
        <strain evidence="8 9">GUT187T</strain>
    </source>
</reference>
<dbReference type="InterPro" id="IPR005877">
    <property type="entry name" value="YSIRK_signal_dom"/>
</dbReference>
<evidence type="ECO:0000256" key="3">
    <source>
        <dbReference type="ARBA" id="ARBA00022729"/>
    </source>
</evidence>
<keyword evidence="6" id="KW-0812">Transmembrane</keyword>
<feature type="region of interest" description="Disordered" evidence="5">
    <location>
        <begin position="340"/>
        <end position="623"/>
    </location>
</feature>
<feature type="compositionally biased region" description="Pro residues" evidence="5">
    <location>
        <begin position="380"/>
        <end position="397"/>
    </location>
</feature>
<dbReference type="PANTHER" id="PTHR45725">
    <property type="entry name" value="FORMIN HOMOLOGY 2 FAMILY MEMBER"/>
    <property type="match status" value="1"/>
</dbReference>
<keyword evidence="3" id="KW-0732">Signal</keyword>
<accession>A0A2Z5TKC8</accession>
<feature type="compositionally biased region" description="Polar residues" evidence="5">
    <location>
        <begin position="35"/>
        <end position="62"/>
    </location>
</feature>
<dbReference type="PROSITE" id="PS50847">
    <property type="entry name" value="GRAM_POS_ANCHORING"/>
    <property type="match status" value="1"/>
</dbReference>
<dbReference type="InterPro" id="IPR051425">
    <property type="entry name" value="Formin_Homology"/>
</dbReference>
<dbReference type="Proteomes" id="UP000269331">
    <property type="component" value="Chromosome"/>
</dbReference>
<evidence type="ECO:0000256" key="6">
    <source>
        <dbReference type="SAM" id="Phobius"/>
    </source>
</evidence>
<feature type="compositionally biased region" description="Basic and acidic residues" evidence="5">
    <location>
        <begin position="540"/>
        <end position="551"/>
    </location>
</feature>
<dbReference type="InterPro" id="IPR019931">
    <property type="entry name" value="LPXTG_anchor"/>
</dbReference>
<evidence type="ECO:0000256" key="5">
    <source>
        <dbReference type="SAM" id="MobiDB-lite"/>
    </source>
</evidence>
<protein>
    <submittedName>
        <fullName evidence="8">LPXTG cell wall anchor domain-containing protein</fullName>
    </submittedName>
</protein>
<keyword evidence="6" id="KW-0472">Membrane</keyword>
<evidence type="ECO:0000256" key="1">
    <source>
        <dbReference type="ARBA" id="ARBA00022512"/>
    </source>
</evidence>
<feature type="compositionally biased region" description="Polar residues" evidence="5">
    <location>
        <begin position="96"/>
        <end position="107"/>
    </location>
</feature>
<feature type="transmembrane region" description="Helical" evidence="6">
    <location>
        <begin position="626"/>
        <end position="643"/>
    </location>
</feature>
<dbReference type="AlphaFoldDB" id="A0A2Z5TKC8"/>
<name>A0A2Z5TKC8_9STRE</name>
<feature type="compositionally biased region" description="Basic and acidic residues" evidence="5">
    <location>
        <begin position="413"/>
        <end position="441"/>
    </location>
</feature>
<evidence type="ECO:0000256" key="2">
    <source>
        <dbReference type="ARBA" id="ARBA00022525"/>
    </source>
</evidence>
<feature type="compositionally biased region" description="Polar residues" evidence="5">
    <location>
        <begin position="70"/>
        <end position="86"/>
    </location>
</feature>